<evidence type="ECO:0000313" key="4">
    <source>
        <dbReference type="Proteomes" id="UP000465263"/>
    </source>
</evidence>
<feature type="region of interest" description="Disordered" evidence="1">
    <location>
        <begin position="100"/>
        <end position="158"/>
    </location>
</feature>
<keyword evidence="4" id="KW-1185">Reference proteome</keyword>
<accession>A0A7I9XNV9</accession>
<evidence type="ECO:0000259" key="2">
    <source>
        <dbReference type="Pfam" id="PF04760"/>
    </source>
</evidence>
<dbReference type="AlphaFoldDB" id="A0A7I9XNV9"/>
<sequence length="557" mass="61811">MAKTRIHELAKELGVTSKEVLARLNADGEFPRSASSTVEAPVARRLRESFGRTNPGRKSAGSEDLRRTKGVTPASPKVVVIKQAARPLLGSRAAIGKFNKKVAEEERRRDSTGDRTLLKHPKTQPSARDEKQAQVAVPAAESSDHKGAADTLGRNRTGGLPAAEAMMNVEHVADIVAGRTLRHDRETIVARLQELTPHGSDGYGYITWRYAASRSATTAEPRLTTAHQDLVVLSIVIDHEKQLLDSLVRDCGPILTKPGRARSGLDTGFRALAADVRGNTVADELRRARAAFEFLRRAVVLTIANPSSDQDLWNVVGWIQSASRKDRVETSTQLERADRRLAGFSASVERLLRTDDANLDRFFHHSRAHLVSLQLKRYDFLRPFRDSAAGFRPLSRQVSADLTFEVLPQGEQLRKFLGEMRASRLYGGHRVDEHRLTVLVDLQRHFGAARCVWHKGAQSGAGVDGQYLVLVIKSPNGVDENAVAISPLAGRHATYVVRHDCAQGDWRTLLAHPKFEARLLGARKLLFTTSTRQADQYSAMRDKIIKLLECRPSEFRR</sequence>
<reference evidence="3 4" key="1">
    <citation type="journal article" date="2019" name="Emerg. Microbes Infect.">
        <title>Comprehensive subspecies identification of 175 nontuberculous mycobacteria species based on 7547 genomic profiles.</title>
        <authorList>
            <person name="Matsumoto Y."/>
            <person name="Kinjo T."/>
            <person name="Motooka D."/>
            <person name="Nabeya D."/>
            <person name="Jung N."/>
            <person name="Uechi K."/>
            <person name="Horii T."/>
            <person name="Iida T."/>
            <person name="Fujita J."/>
            <person name="Nakamura S."/>
        </authorList>
    </citation>
    <scope>NUCLEOTIDE SEQUENCE [LARGE SCALE GENOMIC DNA]</scope>
    <source>
        <strain evidence="3 4">JCM 16017</strain>
    </source>
</reference>
<dbReference type="EMBL" id="BLKV01000002">
    <property type="protein sequence ID" value="GFG71438.1"/>
    <property type="molecule type" value="Genomic_DNA"/>
</dbReference>
<dbReference type="Gene3D" id="1.10.10.2480">
    <property type="match status" value="1"/>
</dbReference>
<evidence type="ECO:0000313" key="3">
    <source>
        <dbReference type="EMBL" id="GFG71438.1"/>
    </source>
</evidence>
<comment type="caution">
    <text evidence="3">The sequence shown here is derived from an EMBL/GenBank/DDBJ whole genome shotgun (WGS) entry which is preliminary data.</text>
</comment>
<feature type="region of interest" description="Disordered" evidence="1">
    <location>
        <begin position="31"/>
        <end position="71"/>
    </location>
</feature>
<gene>
    <name evidence="3" type="ORF">MSEN_31580</name>
</gene>
<proteinExistence type="predicted"/>
<protein>
    <recommendedName>
        <fullName evidence="2">Translation initiation factor IF-2 N-terminal domain-containing protein</fullName>
    </recommendedName>
</protein>
<feature type="compositionally biased region" description="Basic and acidic residues" evidence="1">
    <location>
        <begin position="101"/>
        <end position="117"/>
    </location>
</feature>
<evidence type="ECO:0000256" key="1">
    <source>
        <dbReference type="SAM" id="MobiDB-lite"/>
    </source>
</evidence>
<dbReference type="Proteomes" id="UP000465263">
    <property type="component" value="Unassembled WGS sequence"/>
</dbReference>
<name>A0A7I9XNV9_9MYCO</name>
<feature type="domain" description="Translation initiation factor IF-2 N-terminal" evidence="2">
    <location>
        <begin position="1"/>
        <end position="52"/>
    </location>
</feature>
<organism evidence="3 4">
    <name type="scientific">Mycolicibacter senuensis</name>
    <dbReference type="NCBI Taxonomy" id="386913"/>
    <lineage>
        <taxon>Bacteria</taxon>
        <taxon>Bacillati</taxon>
        <taxon>Actinomycetota</taxon>
        <taxon>Actinomycetes</taxon>
        <taxon>Mycobacteriales</taxon>
        <taxon>Mycobacteriaceae</taxon>
        <taxon>Mycolicibacter</taxon>
    </lineage>
</organism>
<dbReference type="Pfam" id="PF04760">
    <property type="entry name" value="IF2_N"/>
    <property type="match status" value="1"/>
</dbReference>
<dbReference type="InterPro" id="IPR006847">
    <property type="entry name" value="IF2_N"/>
</dbReference>